<feature type="signal peptide" evidence="9">
    <location>
        <begin position="1"/>
        <end position="28"/>
    </location>
</feature>
<keyword evidence="4" id="KW-1134">Transmembrane beta strand</keyword>
<dbReference type="OrthoDB" id="367883at2"/>
<dbReference type="PANTHER" id="PTHR30026">
    <property type="entry name" value="OUTER MEMBRANE PROTEIN TOLC"/>
    <property type="match status" value="1"/>
</dbReference>
<dbReference type="InterPro" id="IPR003423">
    <property type="entry name" value="OMP_efflux"/>
</dbReference>
<feature type="chain" id="PRO_5020281828" evidence="9">
    <location>
        <begin position="29"/>
        <end position="466"/>
    </location>
</feature>
<comment type="subcellular location">
    <subcellularLocation>
        <location evidence="1">Cell outer membrane</location>
    </subcellularLocation>
</comment>
<keyword evidence="8" id="KW-0175">Coiled coil</keyword>
<dbReference type="GO" id="GO:0015562">
    <property type="term" value="F:efflux transmembrane transporter activity"/>
    <property type="evidence" value="ECO:0007669"/>
    <property type="project" value="InterPro"/>
</dbReference>
<gene>
    <name evidence="10" type="ORF">EO244_08695</name>
</gene>
<dbReference type="Gene3D" id="1.20.1600.10">
    <property type="entry name" value="Outer membrane efflux proteins (OEP)"/>
    <property type="match status" value="1"/>
</dbReference>
<evidence type="ECO:0000256" key="6">
    <source>
        <dbReference type="ARBA" id="ARBA00023136"/>
    </source>
</evidence>
<dbReference type="GO" id="GO:0009279">
    <property type="term" value="C:cell outer membrane"/>
    <property type="evidence" value="ECO:0007669"/>
    <property type="project" value="UniProtKB-SubCell"/>
</dbReference>
<dbReference type="EMBL" id="SAXA01000006">
    <property type="protein sequence ID" value="RXQ95116.1"/>
    <property type="molecule type" value="Genomic_DNA"/>
</dbReference>
<evidence type="ECO:0000313" key="10">
    <source>
        <dbReference type="EMBL" id="RXQ95116.1"/>
    </source>
</evidence>
<dbReference type="GO" id="GO:0015288">
    <property type="term" value="F:porin activity"/>
    <property type="evidence" value="ECO:0007669"/>
    <property type="project" value="TreeGrafter"/>
</dbReference>
<comment type="similarity">
    <text evidence="2">Belongs to the outer membrane factor (OMF) (TC 1.B.17) family.</text>
</comment>
<dbReference type="GO" id="GO:1990281">
    <property type="term" value="C:efflux pump complex"/>
    <property type="evidence" value="ECO:0007669"/>
    <property type="project" value="TreeGrafter"/>
</dbReference>
<comment type="caution">
    <text evidence="10">The sequence shown here is derived from an EMBL/GenBank/DDBJ whole genome shotgun (WGS) entry which is preliminary data.</text>
</comment>
<evidence type="ECO:0000256" key="4">
    <source>
        <dbReference type="ARBA" id="ARBA00022452"/>
    </source>
</evidence>
<proteinExistence type="inferred from homology"/>
<evidence type="ECO:0000256" key="9">
    <source>
        <dbReference type="SAM" id="SignalP"/>
    </source>
</evidence>
<evidence type="ECO:0000256" key="3">
    <source>
        <dbReference type="ARBA" id="ARBA00022448"/>
    </source>
</evidence>
<dbReference type="PANTHER" id="PTHR30026:SF20">
    <property type="entry name" value="OUTER MEMBRANE PROTEIN TOLC"/>
    <property type="match status" value="1"/>
</dbReference>
<feature type="coiled-coil region" evidence="8">
    <location>
        <begin position="390"/>
        <end position="417"/>
    </location>
</feature>
<dbReference type="Proteomes" id="UP000289703">
    <property type="component" value="Unassembled WGS sequence"/>
</dbReference>
<keyword evidence="6" id="KW-0472">Membrane</keyword>
<evidence type="ECO:0000256" key="1">
    <source>
        <dbReference type="ARBA" id="ARBA00004442"/>
    </source>
</evidence>
<sequence length="466" mass="52779">MNVQMKNILQIASIVLLVFSSVGIKAQAKDTGEFSTKEARTDGTIKFSLEEAQKYALENSFMVKGSDYDLKVARKKVWEAISTGLPQVKADANYTKNLDIAVSLLPAEFFGGNAGEYTPVKFGQTYASAATINVDQKIFDGSYIVGLSAAKVFVQLSKNSKIKSEIDVKDLVAQAYYNVLVARENYRTIEENLAITKKTHFETEAYYKNGFREELDVDQVLLMLKRSENQLSDAKRTISNALIILKFTMGYDIEKDIELKNDLEAFINPLLITKAESKELNLENHIDYKIVDTQLKAQKLIVRNEQAGYLPNLSAFYSYGKNTSTDAWNIYKSDVPWFKSSMIGLKINMPIFTGFNRRSKIKQAKINYKKIEDLKYNTEQSLKKDLNLSYNSLVNAKDTYENDLKGLEIAKRIYERTLIKFNEGVSTSTELSNNEQQYLNSHSTYIQATLNLLNSKVAFDKALGKL</sequence>
<evidence type="ECO:0000313" key="11">
    <source>
        <dbReference type="Proteomes" id="UP000289703"/>
    </source>
</evidence>
<dbReference type="Pfam" id="PF02321">
    <property type="entry name" value="OEP"/>
    <property type="match status" value="2"/>
</dbReference>
<organism evidence="10 11">
    <name type="scientific">Ancylomarina salipaludis</name>
    <dbReference type="NCBI Taxonomy" id="2501299"/>
    <lineage>
        <taxon>Bacteria</taxon>
        <taxon>Pseudomonadati</taxon>
        <taxon>Bacteroidota</taxon>
        <taxon>Bacteroidia</taxon>
        <taxon>Marinilabiliales</taxon>
        <taxon>Marinifilaceae</taxon>
        <taxon>Ancylomarina</taxon>
    </lineage>
</organism>
<dbReference type="SUPFAM" id="SSF56954">
    <property type="entry name" value="Outer membrane efflux proteins (OEP)"/>
    <property type="match status" value="1"/>
</dbReference>
<keyword evidence="11" id="KW-1185">Reference proteome</keyword>
<evidence type="ECO:0000256" key="7">
    <source>
        <dbReference type="ARBA" id="ARBA00023237"/>
    </source>
</evidence>
<evidence type="ECO:0000256" key="2">
    <source>
        <dbReference type="ARBA" id="ARBA00007613"/>
    </source>
</evidence>
<reference evidence="10 11" key="1">
    <citation type="submission" date="2019-01" db="EMBL/GenBank/DDBJ databases">
        <title>Ancylomarina salipaludis sp. nov., isolated from a salt marsh.</title>
        <authorList>
            <person name="Yoon J.-H."/>
        </authorList>
    </citation>
    <scope>NUCLEOTIDE SEQUENCE [LARGE SCALE GENOMIC DNA]</scope>
    <source>
        <strain evidence="10 11">SHSM-M15</strain>
    </source>
</reference>
<evidence type="ECO:0000256" key="8">
    <source>
        <dbReference type="SAM" id="Coils"/>
    </source>
</evidence>
<name>A0A4Q1JMB3_9BACT</name>
<keyword evidence="7" id="KW-0998">Cell outer membrane</keyword>
<dbReference type="InterPro" id="IPR051906">
    <property type="entry name" value="TolC-like"/>
</dbReference>
<keyword evidence="3" id="KW-0813">Transport</keyword>
<evidence type="ECO:0000256" key="5">
    <source>
        <dbReference type="ARBA" id="ARBA00022692"/>
    </source>
</evidence>
<protein>
    <submittedName>
        <fullName evidence="10">TolC family protein</fullName>
    </submittedName>
</protein>
<keyword evidence="9" id="KW-0732">Signal</keyword>
<dbReference type="AlphaFoldDB" id="A0A4Q1JMB3"/>
<keyword evidence="5" id="KW-0812">Transmembrane</keyword>
<accession>A0A4Q1JMB3</accession>